<evidence type="ECO:0000313" key="3">
    <source>
        <dbReference type="Proteomes" id="UP000030832"/>
    </source>
</evidence>
<name>A0A0B0IEC4_9BACI</name>
<sequence length="173" mass="19317">MKKMFTTQLVGLFNQLDEFQLEDAARLLSQALVGDGRIYIYAKDEMAAVSAEALYGKESLSRISPLFEEGTLAQLDSADRVFLLSRDSDDEEMVAIAEQMSEQNMSVVGLTASHRNEGKRQWTDLVDIHLDLGVTNSLVPTDTGDRMGYPASLLAMYTYFCLYLLISEILSEI</sequence>
<dbReference type="InterPro" id="IPR019676">
    <property type="entry name" value="DUF2529"/>
</dbReference>
<dbReference type="Gene3D" id="3.40.50.10490">
    <property type="entry name" value="Glucose-6-phosphate isomerase like protein, domain 1"/>
    <property type="match status" value="1"/>
</dbReference>
<proteinExistence type="predicted"/>
<gene>
    <name evidence="2" type="ORF">LQ50_21865</name>
</gene>
<dbReference type="OrthoDB" id="2737584at2"/>
<dbReference type="GO" id="GO:0097367">
    <property type="term" value="F:carbohydrate derivative binding"/>
    <property type="evidence" value="ECO:0007669"/>
    <property type="project" value="InterPro"/>
</dbReference>
<evidence type="ECO:0000313" key="2">
    <source>
        <dbReference type="EMBL" id="KHF38374.1"/>
    </source>
</evidence>
<dbReference type="STRING" id="333138.LQ50_21865"/>
<dbReference type="InterPro" id="IPR001347">
    <property type="entry name" value="SIS_dom"/>
</dbReference>
<dbReference type="Pfam" id="PF10740">
    <property type="entry name" value="DUF2529"/>
    <property type="match status" value="1"/>
</dbReference>
<protein>
    <recommendedName>
        <fullName evidence="1">SIS domain-containing protein</fullName>
    </recommendedName>
</protein>
<feature type="domain" description="SIS" evidence="1">
    <location>
        <begin position="28"/>
        <end position="173"/>
    </location>
</feature>
<keyword evidence="3" id="KW-1185">Reference proteome</keyword>
<dbReference type="EMBL" id="JRJU01000042">
    <property type="protein sequence ID" value="KHF38374.1"/>
    <property type="molecule type" value="Genomic_DNA"/>
</dbReference>
<evidence type="ECO:0000259" key="1">
    <source>
        <dbReference type="PROSITE" id="PS51464"/>
    </source>
</evidence>
<organism evidence="2 3">
    <name type="scientific">Halalkalibacter okhensis</name>
    <dbReference type="NCBI Taxonomy" id="333138"/>
    <lineage>
        <taxon>Bacteria</taxon>
        <taxon>Bacillati</taxon>
        <taxon>Bacillota</taxon>
        <taxon>Bacilli</taxon>
        <taxon>Bacillales</taxon>
        <taxon>Bacillaceae</taxon>
        <taxon>Halalkalibacter</taxon>
    </lineage>
</organism>
<comment type="caution">
    <text evidence="2">The sequence shown here is derived from an EMBL/GenBank/DDBJ whole genome shotgun (WGS) entry which is preliminary data.</text>
</comment>
<dbReference type="Proteomes" id="UP000030832">
    <property type="component" value="Unassembled WGS sequence"/>
</dbReference>
<dbReference type="SUPFAM" id="SSF53697">
    <property type="entry name" value="SIS domain"/>
    <property type="match status" value="1"/>
</dbReference>
<dbReference type="AlphaFoldDB" id="A0A0B0IEC4"/>
<dbReference type="PROSITE" id="PS51464">
    <property type="entry name" value="SIS"/>
    <property type="match status" value="1"/>
</dbReference>
<accession>A0A0B0IEC4</accession>
<dbReference type="InterPro" id="IPR046348">
    <property type="entry name" value="SIS_dom_sf"/>
</dbReference>
<dbReference type="eggNOG" id="COG4821">
    <property type="taxonomic scope" value="Bacteria"/>
</dbReference>
<reference evidence="2 3" key="1">
    <citation type="submission" date="2014-09" db="EMBL/GenBank/DDBJ databases">
        <title>Genome sequencing and annotation of Bacillus Okhensis strain Kh10-101T.</title>
        <authorList>
            <person name="Prakash J.S."/>
        </authorList>
    </citation>
    <scope>NUCLEOTIDE SEQUENCE [LARGE SCALE GENOMIC DNA]</scope>
    <source>
        <strain evidence="3">Kh10-101T</strain>
    </source>
</reference>
<dbReference type="GO" id="GO:1901135">
    <property type="term" value="P:carbohydrate derivative metabolic process"/>
    <property type="evidence" value="ECO:0007669"/>
    <property type="project" value="InterPro"/>
</dbReference>